<keyword evidence="2" id="KW-1185">Reference proteome</keyword>
<evidence type="ECO:0000313" key="1">
    <source>
        <dbReference type="EMBL" id="OAG18638.1"/>
    </source>
</evidence>
<evidence type="ECO:0000313" key="2">
    <source>
        <dbReference type="Proteomes" id="UP000077248"/>
    </source>
</evidence>
<dbReference type="EMBL" id="KV441483">
    <property type="protein sequence ID" value="OAG18638.1"/>
    <property type="molecule type" value="Genomic_DNA"/>
</dbReference>
<dbReference type="GeneID" id="29116211"/>
<protein>
    <submittedName>
        <fullName evidence="1">Uncharacterized protein</fullName>
    </submittedName>
</protein>
<dbReference type="AlphaFoldDB" id="A0A177DH14"/>
<sequence length="99" mass="11070">MPHMPAAPISLRAGSMHIPGQKYWILRFVVNAFGLEERRHISSTSTGRFLQFSVLMRPVPTADLQLFDDDCSPLISARSAFCSSHQDLDSLLEHLICVS</sequence>
<name>A0A177DH14_ALTAL</name>
<dbReference type="RefSeq" id="XP_018384059.1">
    <property type="nucleotide sequence ID" value="XM_018530617.1"/>
</dbReference>
<dbReference type="Proteomes" id="UP000077248">
    <property type="component" value="Unassembled WGS sequence"/>
</dbReference>
<dbReference type="KEGG" id="aalt:CC77DRAFT_204169"/>
<dbReference type="VEuPathDB" id="FungiDB:CC77DRAFT_204169"/>
<reference evidence="1 2" key="1">
    <citation type="submission" date="2016-05" db="EMBL/GenBank/DDBJ databases">
        <title>Comparative analysis of secretome profiles of manganese(II)-oxidizing ascomycete fungi.</title>
        <authorList>
            <consortium name="DOE Joint Genome Institute"/>
            <person name="Zeiner C.A."/>
            <person name="Purvine S.O."/>
            <person name="Zink E.M."/>
            <person name="Wu S."/>
            <person name="Pasa-Tolic L."/>
            <person name="Chaput D.L."/>
            <person name="Haridas S."/>
            <person name="Grigoriev I.V."/>
            <person name="Santelli C.M."/>
            <person name="Hansel C.M."/>
        </authorList>
    </citation>
    <scope>NUCLEOTIDE SEQUENCE [LARGE SCALE GENOMIC DNA]</scope>
    <source>
        <strain evidence="1 2">SRC1lrK2f</strain>
    </source>
</reference>
<gene>
    <name evidence="1" type="ORF">CC77DRAFT_204169</name>
</gene>
<organism evidence="1 2">
    <name type="scientific">Alternaria alternata</name>
    <name type="common">Alternaria rot fungus</name>
    <name type="synonym">Torula alternata</name>
    <dbReference type="NCBI Taxonomy" id="5599"/>
    <lineage>
        <taxon>Eukaryota</taxon>
        <taxon>Fungi</taxon>
        <taxon>Dikarya</taxon>
        <taxon>Ascomycota</taxon>
        <taxon>Pezizomycotina</taxon>
        <taxon>Dothideomycetes</taxon>
        <taxon>Pleosporomycetidae</taxon>
        <taxon>Pleosporales</taxon>
        <taxon>Pleosporineae</taxon>
        <taxon>Pleosporaceae</taxon>
        <taxon>Alternaria</taxon>
        <taxon>Alternaria sect. Alternaria</taxon>
        <taxon>Alternaria alternata complex</taxon>
    </lineage>
</organism>
<accession>A0A177DH14</accession>
<proteinExistence type="predicted"/>